<organism evidence="1 2">
    <name type="scientific">Diphasiastrum complanatum</name>
    <name type="common">Issler's clubmoss</name>
    <name type="synonym">Lycopodium complanatum</name>
    <dbReference type="NCBI Taxonomy" id="34168"/>
    <lineage>
        <taxon>Eukaryota</taxon>
        <taxon>Viridiplantae</taxon>
        <taxon>Streptophyta</taxon>
        <taxon>Embryophyta</taxon>
        <taxon>Tracheophyta</taxon>
        <taxon>Lycopodiopsida</taxon>
        <taxon>Lycopodiales</taxon>
        <taxon>Lycopodiaceae</taxon>
        <taxon>Lycopodioideae</taxon>
        <taxon>Diphasiastrum</taxon>
    </lineage>
</organism>
<dbReference type="EMBL" id="CM055109">
    <property type="protein sequence ID" value="KAJ7522898.1"/>
    <property type="molecule type" value="Genomic_DNA"/>
</dbReference>
<name>A0ACC2AZA8_DIPCM</name>
<evidence type="ECO:0000313" key="2">
    <source>
        <dbReference type="Proteomes" id="UP001162992"/>
    </source>
</evidence>
<dbReference type="Proteomes" id="UP001162992">
    <property type="component" value="Chromosome 18"/>
</dbReference>
<sequence length="406" mass="44213">MVMACGAAALFPLTTISLASSTATTSSLPIISASFCRLPHPQSPFCCIPTGATSIGGSSIRRRFLQLRASAAEEAEKHNVLVVNTNSGGHAFIGFWVAKEMRAAGHRVTVFTVGAETSEKMNKPPFSQFSELREIGVETVWGDPSSIGAKFGSNASFDIVLDNNGKDLEAVKPVADWANESGVGQFLFVSSAGIYKTSDELPHIEGDAVKADAGHVGVENYIGQLSFQSWASFRPQYMTGFGNNKDCEEWFFDRIVRGRPVPIPSPGLQLTNIAHVSDLSSMIALAIEKPKEAHGTIFNAVSDRAVTFDGLVRLCALAAGCEAKIIHYDPKALNIDAKKAFPFRNMHFYAEPRAAKEKLGWKSKTHLSEDLKARFQVYVTNGRHKKDIKFELDDKILDSMKVPVTI</sequence>
<accession>A0ACC2AZA8</accession>
<keyword evidence="2" id="KW-1185">Reference proteome</keyword>
<reference evidence="2" key="1">
    <citation type="journal article" date="2024" name="Proc. Natl. Acad. Sci. U.S.A.">
        <title>Extraordinary preservation of gene collinearity over three hundred million years revealed in homosporous lycophytes.</title>
        <authorList>
            <person name="Li C."/>
            <person name="Wickell D."/>
            <person name="Kuo L.Y."/>
            <person name="Chen X."/>
            <person name="Nie B."/>
            <person name="Liao X."/>
            <person name="Peng D."/>
            <person name="Ji J."/>
            <person name="Jenkins J."/>
            <person name="Williams M."/>
            <person name="Shu S."/>
            <person name="Plott C."/>
            <person name="Barry K."/>
            <person name="Rajasekar S."/>
            <person name="Grimwood J."/>
            <person name="Han X."/>
            <person name="Sun S."/>
            <person name="Hou Z."/>
            <person name="He W."/>
            <person name="Dai G."/>
            <person name="Sun C."/>
            <person name="Schmutz J."/>
            <person name="Leebens-Mack J.H."/>
            <person name="Li F.W."/>
            <person name="Wang L."/>
        </authorList>
    </citation>
    <scope>NUCLEOTIDE SEQUENCE [LARGE SCALE GENOMIC DNA]</scope>
    <source>
        <strain evidence="2">cv. PW_Plant_1</strain>
    </source>
</reference>
<gene>
    <name evidence="1" type="ORF">O6H91_18G030700</name>
</gene>
<evidence type="ECO:0000313" key="1">
    <source>
        <dbReference type="EMBL" id="KAJ7522898.1"/>
    </source>
</evidence>
<comment type="caution">
    <text evidence="1">The sequence shown here is derived from an EMBL/GenBank/DDBJ whole genome shotgun (WGS) entry which is preliminary data.</text>
</comment>
<protein>
    <submittedName>
        <fullName evidence="1">Uncharacterized protein</fullName>
    </submittedName>
</protein>
<proteinExistence type="predicted"/>